<evidence type="ECO:0000313" key="12">
    <source>
        <dbReference type="Proteomes" id="UP000562464"/>
    </source>
</evidence>
<keyword evidence="8" id="KW-0460">Magnesium</keyword>
<sequence>MKITIKQVNQGYKMISIVYLGMGTAFTSQVVVKDESPVPEILFAQGALEKWLEHVDEVFSTYKENSEVSKYNRGEVDFLSMSEEMRFVYVSCAQASEATHHSFNAMLPSGYDPSGFVKGWAIEEGFNRYLRPLLDLNNVIGANLNGGGDMQMASKEESDWNFEIAVLDPFDKTKIIAELSMKKGAIATSGISERGNHIFGADKNILQTTVIGVNLQEVDVWATALMVDFNSKMPNYLRAFEVNRHGIIVEKEVITNAKET</sequence>
<dbReference type="Pfam" id="PF02424">
    <property type="entry name" value="ApbE"/>
    <property type="match status" value="2"/>
</dbReference>
<dbReference type="PANTHER" id="PTHR30040:SF2">
    <property type="entry name" value="FAD:PROTEIN FMN TRANSFERASE"/>
    <property type="match status" value="1"/>
</dbReference>
<evidence type="ECO:0000256" key="9">
    <source>
        <dbReference type="ARBA" id="ARBA00031306"/>
    </source>
</evidence>
<comment type="caution">
    <text evidence="11">The sequence shown here is derived from an EMBL/GenBank/DDBJ whole genome shotgun (WGS) entry which is preliminary data.</text>
</comment>
<keyword evidence="4" id="KW-0285">Flavoprotein</keyword>
<evidence type="ECO:0000256" key="3">
    <source>
        <dbReference type="ARBA" id="ARBA00016337"/>
    </source>
</evidence>
<evidence type="ECO:0000256" key="2">
    <source>
        <dbReference type="ARBA" id="ARBA00011955"/>
    </source>
</evidence>
<dbReference type="GO" id="GO:0046872">
    <property type="term" value="F:metal ion binding"/>
    <property type="evidence" value="ECO:0007669"/>
    <property type="project" value="UniProtKB-KW"/>
</dbReference>
<dbReference type="InterPro" id="IPR024932">
    <property type="entry name" value="ApbE"/>
</dbReference>
<organism evidence="11 12">
    <name type="scientific">Lactovum miscens</name>
    <dbReference type="NCBI Taxonomy" id="190387"/>
    <lineage>
        <taxon>Bacteria</taxon>
        <taxon>Bacillati</taxon>
        <taxon>Bacillota</taxon>
        <taxon>Bacilli</taxon>
        <taxon>Lactobacillales</taxon>
        <taxon>Streptococcaceae</taxon>
        <taxon>Lactovum</taxon>
    </lineage>
</organism>
<keyword evidence="7" id="KW-0274">FAD</keyword>
<keyword evidence="12" id="KW-1185">Reference proteome</keyword>
<comment type="cofactor">
    <cofactor evidence="1">
        <name>Mg(2+)</name>
        <dbReference type="ChEBI" id="CHEBI:18420"/>
    </cofactor>
</comment>
<dbReference type="InterPro" id="IPR003374">
    <property type="entry name" value="ApbE-like_sf"/>
</dbReference>
<dbReference type="SUPFAM" id="SSF143631">
    <property type="entry name" value="ApbE-like"/>
    <property type="match status" value="1"/>
</dbReference>
<evidence type="ECO:0000313" key="11">
    <source>
        <dbReference type="EMBL" id="MBB5887983.1"/>
    </source>
</evidence>
<dbReference type="EMBL" id="JACHHV010000011">
    <property type="protein sequence ID" value="MBB5887983.1"/>
    <property type="molecule type" value="Genomic_DNA"/>
</dbReference>
<protein>
    <recommendedName>
        <fullName evidence="3">FAD:protein FMN transferase</fullName>
        <ecNumber evidence="2">2.7.1.180</ecNumber>
    </recommendedName>
    <alternativeName>
        <fullName evidence="9">Flavin transferase</fullName>
    </alternativeName>
</protein>
<dbReference type="Gene3D" id="3.10.520.10">
    <property type="entry name" value="ApbE-like domains"/>
    <property type="match status" value="2"/>
</dbReference>
<comment type="catalytic activity">
    <reaction evidence="10">
        <text>L-threonyl-[protein] + FAD = FMN-L-threonyl-[protein] + AMP + H(+)</text>
        <dbReference type="Rhea" id="RHEA:36847"/>
        <dbReference type="Rhea" id="RHEA-COMP:11060"/>
        <dbReference type="Rhea" id="RHEA-COMP:11061"/>
        <dbReference type="ChEBI" id="CHEBI:15378"/>
        <dbReference type="ChEBI" id="CHEBI:30013"/>
        <dbReference type="ChEBI" id="CHEBI:57692"/>
        <dbReference type="ChEBI" id="CHEBI:74257"/>
        <dbReference type="ChEBI" id="CHEBI:456215"/>
        <dbReference type="EC" id="2.7.1.180"/>
    </reaction>
</comment>
<evidence type="ECO:0000256" key="5">
    <source>
        <dbReference type="ARBA" id="ARBA00022679"/>
    </source>
</evidence>
<dbReference type="GO" id="GO:0016740">
    <property type="term" value="F:transferase activity"/>
    <property type="evidence" value="ECO:0007669"/>
    <property type="project" value="UniProtKB-KW"/>
</dbReference>
<evidence type="ECO:0000256" key="8">
    <source>
        <dbReference type="ARBA" id="ARBA00022842"/>
    </source>
</evidence>
<keyword evidence="6" id="KW-0479">Metal-binding</keyword>
<dbReference type="EC" id="2.7.1.180" evidence="2"/>
<keyword evidence="5" id="KW-0808">Transferase</keyword>
<accession>A0A841C5A3</accession>
<evidence type="ECO:0000256" key="4">
    <source>
        <dbReference type="ARBA" id="ARBA00022630"/>
    </source>
</evidence>
<evidence type="ECO:0000256" key="10">
    <source>
        <dbReference type="ARBA" id="ARBA00048540"/>
    </source>
</evidence>
<evidence type="ECO:0000256" key="7">
    <source>
        <dbReference type="ARBA" id="ARBA00022827"/>
    </source>
</evidence>
<reference evidence="11 12" key="1">
    <citation type="submission" date="2020-08" db="EMBL/GenBank/DDBJ databases">
        <title>Genomic Encyclopedia of Type Strains, Phase IV (KMG-IV): sequencing the most valuable type-strain genomes for metagenomic binning, comparative biology and taxonomic classification.</title>
        <authorList>
            <person name="Goeker M."/>
        </authorList>
    </citation>
    <scope>NUCLEOTIDE SEQUENCE [LARGE SCALE GENOMIC DNA]</scope>
    <source>
        <strain evidence="11 12">DSM 14925</strain>
    </source>
</reference>
<keyword evidence="11" id="KW-0449">Lipoprotein</keyword>
<evidence type="ECO:0000256" key="1">
    <source>
        <dbReference type="ARBA" id="ARBA00001946"/>
    </source>
</evidence>
<name>A0A841C5A3_9LACT</name>
<dbReference type="RefSeq" id="WP_183539608.1">
    <property type="nucleotide sequence ID" value="NZ_JACHHV010000011.1"/>
</dbReference>
<evidence type="ECO:0000256" key="6">
    <source>
        <dbReference type="ARBA" id="ARBA00022723"/>
    </source>
</evidence>
<dbReference type="PANTHER" id="PTHR30040">
    <property type="entry name" value="THIAMINE BIOSYNTHESIS LIPOPROTEIN APBE"/>
    <property type="match status" value="1"/>
</dbReference>
<proteinExistence type="predicted"/>
<gene>
    <name evidence="11" type="ORF">HNQ37_000873</name>
</gene>
<dbReference type="AlphaFoldDB" id="A0A841C5A3"/>
<dbReference type="Proteomes" id="UP000562464">
    <property type="component" value="Unassembled WGS sequence"/>
</dbReference>